<accession>A0A9X9ERB7</accession>
<organism evidence="2 3">
    <name type="scientific">Peribacillus simplex</name>
    <dbReference type="NCBI Taxonomy" id="1478"/>
    <lineage>
        <taxon>Bacteria</taxon>
        <taxon>Bacillati</taxon>
        <taxon>Bacillota</taxon>
        <taxon>Bacilli</taxon>
        <taxon>Bacillales</taxon>
        <taxon>Bacillaceae</taxon>
        <taxon>Peribacillus</taxon>
    </lineage>
</organism>
<sequence>MTTICLREFKSLFKSIRSIIIIIFMLGVTLGSAKLLSKWSSELQDVGLDNAYMGGLYILLLLAGPIFVTSLSHDVINRETHSRTMRFLVTKLSRDKIVIGKFLGVSLFWFVCILLSLIMVVPFAKTFYFAELIESVIFITYFVALFLLISTLINKPGLSIFLGIILSITLPVLGIWGMVSKDIIILRVFSYLTPYFYVGQEQSFYVYFIPILSLVFLLSSIIILRKRDF</sequence>
<dbReference type="GO" id="GO:0005886">
    <property type="term" value="C:plasma membrane"/>
    <property type="evidence" value="ECO:0007669"/>
    <property type="project" value="UniProtKB-SubCell"/>
</dbReference>
<keyword evidence="1" id="KW-0812">Transmembrane</keyword>
<dbReference type="Pfam" id="PF12679">
    <property type="entry name" value="ABC2_membrane_2"/>
    <property type="match status" value="1"/>
</dbReference>
<feature type="transmembrane region" description="Helical" evidence="1">
    <location>
        <begin position="97"/>
        <end position="121"/>
    </location>
</feature>
<evidence type="ECO:0008006" key="4">
    <source>
        <dbReference type="Google" id="ProtNLM"/>
    </source>
</evidence>
<evidence type="ECO:0000313" key="3">
    <source>
        <dbReference type="Proteomes" id="UP000309170"/>
    </source>
</evidence>
<reference evidence="2 3" key="1">
    <citation type="journal article" date="2019" name="Environ. Microbiol.">
        <title>An active ?-lactamase is a part of an orchestrated cell wall stress resistance network of Bacillus subtilis and related rhizosphere species.</title>
        <authorList>
            <person name="Bucher T."/>
            <person name="Keren-Paz A."/>
            <person name="Hausser J."/>
            <person name="Olender T."/>
            <person name="Cytryn E."/>
            <person name="Kolodkin-Gal I."/>
        </authorList>
    </citation>
    <scope>NUCLEOTIDE SEQUENCE [LARGE SCALE GENOMIC DNA]</scope>
    <source>
        <strain evidence="2 3">I4</strain>
    </source>
</reference>
<protein>
    <recommendedName>
        <fullName evidence="4">ABC transporter permease</fullName>
    </recommendedName>
</protein>
<feature type="transmembrane region" description="Helical" evidence="1">
    <location>
        <begin position="16"/>
        <end position="36"/>
    </location>
</feature>
<feature type="transmembrane region" description="Helical" evidence="1">
    <location>
        <begin position="127"/>
        <end position="148"/>
    </location>
</feature>
<dbReference type="EMBL" id="SZNT01000356">
    <property type="protein sequence ID" value="TKH08581.1"/>
    <property type="molecule type" value="Genomic_DNA"/>
</dbReference>
<keyword evidence="1" id="KW-1133">Transmembrane helix</keyword>
<feature type="transmembrane region" description="Helical" evidence="1">
    <location>
        <begin position="204"/>
        <end position="224"/>
    </location>
</feature>
<gene>
    <name evidence="2" type="ORF">FC678_19890</name>
</gene>
<evidence type="ECO:0000256" key="1">
    <source>
        <dbReference type="SAM" id="Phobius"/>
    </source>
</evidence>
<dbReference type="AlphaFoldDB" id="A0A9X9ERB7"/>
<evidence type="ECO:0000313" key="2">
    <source>
        <dbReference type="EMBL" id="TKH08581.1"/>
    </source>
</evidence>
<name>A0A9X9ERB7_9BACI</name>
<proteinExistence type="predicted"/>
<feature type="transmembrane region" description="Helical" evidence="1">
    <location>
        <begin position="56"/>
        <end position="76"/>
    </location>
</feature>
<dbReference type="Proteomes" id="UP000309170">
    <property type="component" value="Unassembled WGS sequence"/>
</dbReference>
<keyword evidence="1" id="KW-0472">Membrane</keyword>
<dbReference type="GO" id="GO:0140359">
    <property type="term" value="F:ABC-type transporter activity"/>
    <property type="evidence" value="ECO:0007669"/>
    <property type="project" value="InterPro"/>
</dbReference>
<feature type="transmembrane region" description="Helical" evidence="1">
    <location>
        <begin position="160"/>
        <end position="179"/>
    </location>
</feature>
<dbReference type="RefSeq" id="WP_137024235.1">
    <property type="nucleotide sequence ID" value="NZ_SZNT01000356.1"/>
</dbReference>
<comment type="caution">
    <text evidence="2">The sequence shown here is derived from an EMBL/GenBank/DDBJ whole genome shotgun (WGS) entry which is preliminary data.</text>
</comment>